<gene>
    <name evidence="1" type="ORF">GCM10023321_37580</name>
</gene>
<evidence type="ECO:0000313" key="2">
    <source>
        <dbReference type="Proteomes" id="UP001428817"/>
    </source>
</evidence>
<accession>A0ABP9Q7Q7</accession>
<organism evidence="1 2">
    <name type="scientific">Pseudonocardia eucalypti</name>
    <dbReference type="NCBI Taxonomy" id="648755"/>
    <lineage>
        <taxon>Bacteria</taxon>
        <taxon>Bacillati</taxon>
        <taxon>Actinomycetota</taxon>
        <taxon>Actinomycetes</taxon>
        <taxon>Pseudonocardiales</taxon>
        <taxon>Pseudonocardiaceae</taxon>
        <taxon>Pseudonocardia</taxon>
    </lineage>
</organism>
<keyword evidence="2" id="KW-1185">Reference proteome</keyword>
<proteinExistence type="predicted"/>
<dbReference type="Proteomes" id="UP001428817">
    <property type="component" value="Unassembled WGS sequence"/>
</dbReference>
<name>A0ABP9Q7Q7_9PSEU</name>
<evidence type="ECO:0000313" key="1">
    <source>
        <dbReference type="EMBL" id="GAA5158175.1"/>
    </source>
</evidence>
<protein>
    <submittedName>
        <fullName evidence="1">Uncharacterized protein</fullName>
    </submittedName>
</protein>
<reference evidence="2" key="1">
    <citation type="journal article" date="2019" name="Int. J. Syst. Evol. Microbiol.">
        <title>The Global Catalogue of Microorganisms (GCM) 10K type strain sequencing project: providing services to taxonomists for standard genome sequencing and annotation.</title>
        <authorList>
            <consortium name="The Broad Institute Genomics Platform"/>
            <consortium name="The Broad Institute Genome Sequencing Center for Infectious Disease"/>
            <person name="Wu L."/>
            <person name="Ma J."/>
        </authorList>
    </citation>
    <scope>NUCLEOTIDE SEQUENCE [LARGE SCALE GENOMIC DNA]</scope>
    <source>
        <strain evidence="2">JCM 18303</strain>
    </source>
</reference>
<sequence length="413" mass="47748">MEAALKRVLDQYRTSQDFNGLHFRDVSTVAKEEVVALVAQGLVQVVSEEDYPNPHIRPWPSRRSVAQQIESVRQIDEDSLDVCLYPTPLALSRHRTRKTYPNEPYRAAMAKGRGTLELAYFSFEVLEQYRNDPRFQFKFSDFGAEVVIADEHYLDADEPEHDKIVMSHIGFAYDLSDYSRDDPESPIIRRVCAFYGDLAKLSDIHQQRWKTYEVAETGLSPHPMWWAQQMGHWPDGLGPFERFFFELEALNELNASICGEPLFRSTDRPDDFGWILRASQREWDQFIHQLDKLLSENLNSKALNALGAPRENVDGQPLGSLNRLAELLKQRKVPTDAMMAVMKPLRSIRQARQGPAHAIRANLSDKTYIHKQVALLEDVTSSLDSLRRFWHSHPGAQNWQEPDYIRDGQMYRM</sequence>
<dbReference type="RefSeq" id="WP_185059156.1">
    <property type="nucleotide sequence ID" value="NZ_BAABJP010000015.1"/>
</dbReference>
<comment type="caution">
    <text evidence="1">The sequence shown here is derived from an EMBL/GenBank/DDBJ whole genome shotgun (WGS) entry which is preliminary data.</text>
</comment>
<dbReference type="EMBL" id="BAABJP010000015">
    <property type="protein sequence ID" value="GAA5158175.1"/>
    <property type="molecule type" value="Genomic_DNA"/>
</dbReference>